<evidence type="ECO:0000313" key="7">
    <source>
        <dbReference type="EMBL" id="KHD98436.1"/>
    </source>
</evidence>
<dbReference type="NCBIfam" id="NF002964">
    <property type="entry name" value="PRK03635.1"/>
    <property type="match status" value="1"/>
</dbReference>
<dbReference type="Gene3D" id="3.40.190.290">
    <property type="match status" value="1"/>
</dbReference>
<name>A0A0A6VV30_KOCRO</name>
<evidence type="ECO:0000256" key="1">
    <source>
        <dbReference type="ARBA" id="ARBA00009437"/>
    </source>
</evidence>
<dbReference type="PROSITE" id="PS50931">
    <property type="entry name" value="HTH_LYSR"/>
    <property type="match status" value="1"/>
</dbReference>
<evidence type="ECO:0000259" key="6">
    <source>
        <dbReference type="PROSITE" id="PS50931"/>
    </source>
</evidence>
<organism evidence="7 8">
    <name type="scientific">Kocuria rosea subsp. polaris</name>
    <dbReference type="NCBI Taxonomy" id="136273"/>
    <lineage>
        <taxon>Bacteria</taxon>
        <taxon>Bacillati</taxon>
        <taxon>Actinomycetota</taxon>
        <taxon>Actinomycetes</taxon>
        <taxon>Micrococcales</taxon>
        <taxon>Micrococcaceae</taxon>
        <taxon>Kocuria</taxon>
    </lineage>
</organism>
<keyword evidence="2" id="KW-0805">Transcription regulation</keyword>
<dbReference type="InterPro" id="IPR000847">
    <property type="entry name" value="LysR_HTH_N"/>
</dbReference>
<keyword evidence="4" id="KW-0010">Activator</keyword>
<dbReference type="InterPro" id="IPR005119">
    <property type="entry name" value="LysR_subst-bd"/>
</dbReference>
<dbReference type="InterPro" id="IPR036388">
    <property type="entry name" value="WH-like_DNA-bd_sf"/>
</dbReference>
<comment type="caution">
    <text evidence="7">The sequence shown here is derived from an EMBL/GenBank/DDBJ whole genome shotgun (WGS) entry which is preliminary data.</text>
</comment>
<dbReference type="PANTHER" id="PTHR30579">
    <property type="entry name" value="TRANSCRIPTIONAL REGULATOR"/>
    <property type="match status" value="1"/>
</dbReference>
<dbReference type="RefSeq" id="WP_035924497.1">
    <property type="nucleotide sequence ID" value="NZ_JSUH01000003.1"/>
</dbReference>
<keyword evidence="8" id="KW-1185">Reference proteome</keyword>
<reference evidence="7 8" key="1">
    <citation type="journal article" date="2003" name="Int. J. Syst. Evol. Microbiol.">
        <title>Kocuria polaris sp. nov., an orange-pigmented psychrophilic bacterium isolated from an Antarctic cyanobacterial mat sample.</title>
        <authorList>
            <person name="Reddy G.S."/>
            <person name="Prakash J.S."/>
            <person name="Prabahar V."/>
            <person name="Matsumoto G.I."/>
            <person name="Stackebrandt E."/>
            <person name="Shivaji S."/>
        </authorList>
    </citation>
    <scope>NUCLEOTIDE SEQUENCE [LARGE SCALE GENOMIC DNA]</scope>
    <source>
        <strain evidence="7 8">CMS 76or</strain>
    </source>
</reference>
<dbReference type="GO" id="GO:0003677">
    <property type="term" value="F:DNA binding"/>
    <property type="evidence" value="ECO:0007669"/>
    <property type="project" value="UniProtKB-KW"/>
</dbReference>
<sequence length="302" mass="32654">MNFEHLRALTAIVDEGTFEAAADALGITPSAVSQRIKALEASVGQVVVRRGAPCTPTEAGAVLLRTARQVQVLEAEALHSLGHGISSRTVTPVAVNADSLATWFVPVLQEAADWSDTTLDLHVEDQDHSSRLLRQGDVIGAVTGDPAPVSGCRLERLGFMRYVPVATPALRRRFTTEAGVDWADMPVLRFNAKDDLQLRALRARGVDRSPPTHTVPSAEGFLAAVRAGLGWGMLPELQLGTDLTDGSLDLLEDHAHHDVALYWQSWALDSERLHRITECVRRVAREHLRATEQDGPGAGPPA</sequence>
<gene>
    <name evidence="7" type="ORF">GY22_05200</name>
</gene>
<dbReference type="Pfam" id="PF03466">
    <property type="entry name" value="LysR_substrate"/>
    <property type="match status" value="1"/>
</dbReference>
<keyword evidence="3" id="KW-0238">DNA-binding</keyword>
<dbReference type="EMBL" id="JSUH01000003">
    <property type="protein sequence ID" value="KHD98436.1"/>
    <property type="molecule type" value="Genomic_DNA"/>
</dbReference>
<protein>
    <submittedName>
        <fullName evidence="7">LysR family transcriptional regulator</fullName>
    </submittedName>
</protein>
<accession>A0A0A6VV30</accession>
<evidence type="ECO:0000313" key="8">
    <source>
        <dbReference type="Proteomes" id="UP000030466"/>
    </source>
</evidence>
<dbReference type="PANTHER" id="PTHR30579:SF2">
    <property type="entry name" value="HTH-TYPE TRANSCRIPTIONAL REGULATOR ARGP"/>
    <property type="match status" value="1"/>
</dbReference>
<feature type="domain" description="HTH lysR-type" evidence="6">
    <location>
        <begin position="1"/>
        <end position="57"/>
    </location>
</feature>
<proteinExistence type="inferred from homology"/>
<dbReference type="Proteomes" id="UP000030466">
    <property type="component" value="Unassembled WGS sequence"/>
</dbReference>
<dbReference type="OrthoDB" id="3252676at2"/>
<dbReference type="InterPro" id="IPR036390">
    <property type="entry name" value="WH_DNA-bd_sf"/>
</dbReference>
<dbReference type="SUPFAM" id="SSF46785">
    <property type="entry name" value="Winged helix' DNA-binding domain"/>
    <property type="match status" value="1"/>
</dbReference>
<evidence type="ECO:0000256" key="4">
    <source>
        <dbReference type="ARBA" id="ARBA00023159"/>
    </source>
</evidence>
<dbReference type="SUPFAM" id="SSF53850">
    <property type="entry name" value="Periplasmic binding protein-like II"/>
    <property type="match status" value="1"/>
</dbReference>
<evidence type="ECO:0000256" key="2">
    <source>
        <dbReference type="ARBA" id="ARBA00023015"/>
    </source>
</evidence>
<dbReference type="Gene3D" id="1.10.10.10">
    <property type="entry name" value="Winged helix-like DNA-binding domain superfamily/Winged helix DNA-binding domain"/>
    <property type="match status" value="1"/>
</dbReference>
<evidence type="ECO:0000256" key="3">
    <source>
        <dbReference type="ARBA" id="ARBA00023125"/>
    </source>
</evidence>
<dbReference type="InterPro" id="IPR050176">
    <property type="entry name" value="LTTR"/>
</dbReference>
<dbReference type="InterPro" id="IPR017685">
    <property type="entry name" value="ArgP"/>
</dbReference>
<dbReference type="NCBIfam" id="TIGR03298">
    <property type="entry name" value="argP"/>
    <property type="match status" value="1"/>
</dbReference>
<comment type="similarity">
    <text evidence="1">Belongs to the LysR transcriptional regulatory family.</text>
</comment>
<keyword evidence="5" id="KW-0804">Transcription</keyword>
<dbReference type="AlphaFoldDB" id="A0A0A6VV30"/>
<evidence type="ECO:0000256" key="5">
    <source>
        <dbReference type="ARBA" id="ARBA00023163"/>
    </source>
</evidence>
<dbReference type="Pfam" id="PF00126">
    <property type="entry name" value="HTH_1"/>
    <property type="match status" value="1"/>
</dbReference>
<dbReference type="GO" id="GO:0003700">
    <property type="term" value="F:DNA-binding transcription factor activity"/>
    <property type="evidence" value="ECO:0007669"/>
    <property type="project" value="InterPro"/>
</dbReference>